<dbReference type="GO" id="GO:0090563">
    <property type="term" value="F:protein-phosphocysteine-sugar phosphotransferase activity"/>
    <property type="evidence" value="ECO:0007669"/>
    <property type="project" value="TreeGrafter"/>
</dbReference>
<dbReference type="InterPro" id="IPR006327">
    <property type="entry name" value="PTS_IIC_fruc"/>
</dbReference>
<evidence type="ECO:0000256" key="2">
    <source>
        <dbReference type="ARBA" id="ARBA00004429"/>
    </source>
</evidence>
<dbReference type="Pfam" id="PF25554">
    <property type="entry name" value="PTS_EIIB_BC_N"/>
    <property type="match status" value="1"/>
</dbReference>
<dbReference type="PANTHER" id="PTHR30505">
    <property type="entry name" value="FRUCTOSE-LIKE PERMEASE"/>
    <property type="match status" value="1"/>
</dbReference>
<feature type="transmembrane region" description="Helical" evidence="14">
    <location>
        <begin position="377"/>
        <end position="406"/>
    </location>
</feature>
<dbReference type="GO" id="GO:0005886">
    <property type="term" value="C:plasma membrane"/>
    <property type="evidence" value="ECO:0007669"/>
    <property type="project" value="UniProtKB-SubCell"/>
</dbReference>
<dbReference type="InterPro" id="IPR050864">
    <property type="entry name" value="Bacterial_PTS_Sugar_Transport"/>
</dbReference>
<keyword evidence="12 14" id="KW-1133">Transmembrane helix</keyword>
<dbReference type="FunFam" id="3.40.50.2300:FF:000014">
    <property type="entry name" value="PTS system fructose-like transporter subunit IIB"/>
    <property type="match status" value="1"/>
</dbReference>
<dbReference type="EMBL" id="MSDQ01000006">
    <property type="protein sequence ID" value="OLO12417.1"/>
    <property type="molecule type" value="Genomic_DNA"/>
</dbReference>
<dbReference type="InterPro" id="IPR013011">
    <property type="entry name" value="PTS_EIIB_2"/>
</dbReference>
<evidence type="ECO:0000313" key="18">
    <source>
        <dbReference type="Proteomes" id="UP000186806"/>
    </source>
</evidence>
<feature type="transmembrane region" description="Helical" evidence="14">
    <location>
        <begin position="557"/>
        <end position="578"/>
    </location>
</feature>
<feature type="transmembrane region" description="Helical" evidence="14">
    <location>
        <begin position="457"/>
        <end position="478"/>
    </location>
</feature>
<sequence>MKAILITACPSGVATTFLAARRLEQAAQRRGWQVTVEMHGELEPPQPVSEADVRDAELVIVAADHVPEASRFTDKRLFQAPIAEALPDPDAFLSRAEREAELFAGGDTVAPQAVPTSTAGGDDDQSQRIVAVTACPTGVAHTFMAAEALEEAGRGLGHHIRVETQGSVGAQNQLTEAEIADADVVLLACDIEVDDERFAGKRIYRTSTGNALKKARQTVQEALDEAAVESQGSSAGAGDKTAGRGKSVKDKGVYKHLLTGVSFMLPMVVAGGLCIALSFVFGIEAFKEEGTLAAALMQIGGDTAFALMVPVLAGYIAYSIADRPGIAPGMIGGMLASNIGAGFIGGILAGFLAGYAAQAITRYLKLPASVESLKPILIIPLLASLFTGLVMIYIIGTPVAGLLNALTSFLDSMGSTNAVLLGLLLGGMMCVDMGGPVNKAAYTFGVGLLSSETYAPMAAIMAAGMVPPLAMGIASMLAKRKFDTTEREGGKAAFVLGLCFITEGAIPFAAKDPLRVLPVCIIGGAVTGALSMYFGIQLMAPHGGLFVLLIPHAVNLALLYLLSIAVGAVIAGVAYAVIKPGASAMPVEEKVTS</sequence>
<keyword evidence="11" id="KW-0418">Kinase</keyword>
<keyword evidence="9" id="KW-0598">Phosphotransferase system</keyword>
<evidence type="ECO:0000256" key="6">
    <source>
        <dbReference type="ARBA" id="ARBA00022553"/>
    </source>
</evidence>
<dbReference type="GO" id="GO:0022877">
    <property type="term" value="F:protein-N(PI)-phosphohistidine-fructose phosphotransferase system transporter activity"/>
    <property type="evidence" value="ECO:0007669"/>
    <property type="project" value="InterPro"/>
</dbReference>
<evidence type="ECO:0000256" key="3">
    <source>
        <dbReference type="ARBA" id="ARBA00012799"/>
    </source>
</evidence>
<dbReference type="PROSITE" id="PS51104">
    <property type="entry name" value="PTS_EIIC_TYPE_2"/>
    <property type="match status" value="1"/>
</dbReference>
<evidence type="ECO:0000256" key="12">
    <source>
        <dbReference type="ARBA" id="ARBA00022989"/>
    </source>
</evidence>
<dbReference type="RefSeq" id="WP_075368062.1">
    <property type="nucleotide sequence ID" value="NZ_MSDQ01000006.1"/>
</dbReference>
<evidence type="ECO:0000256" key="10">
    <source>
        <dbReference type="ARBA" id="ARBA00022692"/>
    </source>
</evidence>
<feature type="domain" description="PTS EIIB type-2" evidence="15">
    <location>
        <begin position="129"/>
        <end position="224"/>
    </location>
</feature>
<evidence type="ECO:0000256" key="1">
    <source>
        <dbReference type="ARBA" id="ARBA00001401"/>
    </source>
</evidence>
<dbReference type="InterPro" id="IPR003352">
    <property type="entry name" value="PTS_EIIC"/>
</dbReference>
<comment type="catalytic activity">
    <reaction evidence="1">
        <text>D-fructose(out) + N(pros)-phospho-L-histidyl-[protein] = D-fructose 1-phosphate(in) + L-histidyl-[protein]</text>
        <dbReference type="Rhea" id="RHEA:49252"/>
        <dbReference type="Rhea" id="RHEA-COMP:9745"/>
        <dbReference type="Rhea" id="RHEA-COMP:9746"/>
        <dbReference type="ChEBI" id="CHEBI:29979"/>
        <dbReference type="ChEBI" id="CHEBI:37721"/>
        <dbReference type="ChEBI" id="CHEBI:58674"/>
        <dbReference type="ChEBI" id="CHEBI:64837"/>
        <dbReference type="EC" id="2.7.1.202"/>
    </reaction>
</comment>
<dbReference type="PANTHER" id="PTHR30505:SF0">
    <property type="entry name" value="FRUCTOSE-LIKE PTS SYSTEM EIIBC COMPONENT-RELATED"/>
    <property type="match status" value="1"/>
</dbReference>
<feature type="transmembrane region" description="Helical" evidence="14">
    <location>
        <begin position="333"/>
        <end position="357"/>
    </location>
</feature>
<accession>A0A1Q8TFF0</accession>
<dbReference type="NCBIfam" id="NF007783">
    <property type="entry name" value="PRK10474.1"/>
    <property type="match status" value="2"/>
</dbReference>
<feature type="transmembrane region" description="Helical" evidence="14">
    <location>
        <begin position="418"/>
        <end position="437"/>
    </location>
</feature>
<dbReference type="Gene3D" id="3.40.50.2300">
    <property type="match status" value="2"/>
</dbReference>
<dbReference type="GO" id="GO:0009401">
    <property type="term" value="P:phosphoenolpyruvate-dependent sugar phosphotransferase system"/>
    <property type="evidence" value="ECO:0007669"/>
    <property type="project" value="UniProtKB-KW"/>
</dbReference>
<dbReference type="InterPro" id="IPR036095">
    <property type="entry name" value="PTS_EIIB-like_sf"/>
</dbReference>
<evidence type="ECO:0000259" key="15">
    <source>
        <dbReference type="PROSITE" id="PS51099"/>
    </source>
</evidence>
<evidence type="ECO:0000256" key="9">
    <source>
        <dbReference type="ARBA" id="ARBA00022683"/>
    </source>
</evidence>
<keyword evidence="18" id="KW-1185">Reference proteome</keyword>
<protein>
    <recommendedName>
        <fullName evidence="3">protein-N(pi)-phosphohistidine--D-fructose phosphotransferase</fullName>
        <ecNumber evidence="3">2.7.1.202</ecNumber>
    </recommendedName>
</protein>
<evidence type="ECO:0000256" key="4">
    <source>
        <dbReference type="ARBA" id="ARBA00022448"/>
    </source>
</evidence>
<keyword evidence="5" id="KW-1003">Cell membrane</keyword>
<feature type="transmembrane region" description="Helical" evidence="14">
    <location>
        <begin position="516"/>
        <end position="536"/>
    </location>
</feature>
<feature type="transmembrane region" description="Helical" evidence="14">
    <location>
        <begin position="303"/>
        <end position="321"/>
    </location>
</feature>
<keyword evidence="10 14" id="KW-0812">Transmembrane</keyword>
<feature type="domain" description="PTS EIIC type-2" evidence="16">
    <location>
        <begin position="253"/>
        <end position="588"/>
    </location>
</feature>
<dbReference type="NCBIfam" id="TIGR01427">
    <property type="entry name" value="PTS_IIC_fructo"/>
    <property type="match status" value="1"/>
</dbReference>
<feature type="transmembrane region" description="Helical" evidence="14">
    <location>
        <begin position="257"/>
        <end position="283"/>
    </location>
</feature>
<reference evidence="17 18" key="1">
    <citation type="submission" date="2016-12" db="EMBL/GenBank/DDBJ databases">
        <title>Draft genome sequences of strains Salinicola socius SMB35, Salinicola sp. MH3R3-1 and Chromohalobacter sp. SMB17 from the Verkhnekamsk potash mining region of Russia.</title>
        <authorList>
            <person name="Mavrodi D.V."/>
            <person name="Olsson B.E."/>
            <person name="Korsakova E.S."/>
            <person name="Pyankova A."/>
            <person name="Mavrodi O.V."/>
            <person name="Plotnikova E.G."/>
        </authorList>
    </citation>
    <scope>NUCLEOTIDE SEQUENCE [LARGE SCALE GENOMIC DNA]</scope>
    <source>
        <strain evidence="17 18">SMB17</strain>
    </source>
</reference>
<keyword evidence="4" id="KW-0813">Transport</keyword>
<evidence type="ECO:0000256" key="13">
    <source>
        <dbReference type="ARBA" id="ARBA00023136"/>
    </source>
</evidence>
<comment type="subcellular location">
    <subcellularLocation>
        <location evidence="2">Cell inner membrane</location>
        <topology evidence="2">Multi-pass membrane protein</topology>
    </subcellularLocation>
</comment>
<dbReference type="CDD" id="cd05569">
    <property type="entry name" value="PTS_IIB_fructose"/>
    <property type="match status" value="2"/>
</dbReference>
<evidence type="ECO:0000256" key="8">
    <source>
        <dbReference type="ARBA" id="ARBA00022679"/>
    </source>
</evidence>
<comment type="caution">
    <text evidence="17">The sequence shown here is derived from an EMBL/GenBank/DDBJ whole genome shotgun (WGS) entry which is preliminary data.</text>
</comment>
<keyword evidence="13 14" id="KW-0472">Membrane</keyword>
<dbReference type="SUPFAM" id="SSF52794">
    <property type="entry name" value="PTS system IIB component-like"/>
    <property type="match status" value="2"/>
</dbReference>
<organism evidence="17 18">
    <name type="scientific">Chromohalobacter japonicus</name>
    <dbReference type="NCBI Taxonomy" id="223900"/>
    <lineage>
        <taxon>Bacteria</taxon>
        <taxon>Pseudomonadati</taxon>
        <taxon>Pseudomonadota</taxon>
        <taxon>Gammaproteobacteria</taxon>
        <taxon>Oceanospirillales</taxon>
        <taxon>Halomonadaceae</taxon>
        <taxon>Chromohalobacter</taxon>
    </lineage>
</organism>
<proteinExistence type="predicted"/>
<dbReference type="InterPro" id="IPR013014">
    <property type="entry name" value="PTS_EIIC_2"/>
</dbReference>
<name>A0A1Q8TFF0_9GAMM</name>
<dbReference type="Proteomes" id="UP000186806">
    <property type="component" value="Unassembled WGS sequence"/>
</dbReference>
<dbReference type="STRING" id="223900.GCA_000821045_01747"/>
<dbReference type="InterPro" id="IPR003353">
    <property type="entry name" value="PTS_IIB_fruc"/>
</dbReference>
<dbReference type="Pfam" id="PF02378">
    <property type="entry name" value="PTS_EIIC"/>
    <property type="match status" value="1"/>
</dbReference>
<feature type="domain" description="PTS EIIB type-2" evidence="15">
    <location>
        <begin position="1"/>
        <end position="98"/>
    </location>
</feature>
<dbReference type="EC" id="2.7.1.202" evidence="3"/>
<evidence type="ECO:0000259" key="16">
    <source>
        <dbReference type="PROSITE" id="PS51104"/>
    </source>
</evidence>
<keyword evidence="8" id="KW-0808">Transferase</keyword>
<evidence type="ECO:0000313" key="17">
    <source>
        <dbReference type="EMBL" id="OLO12417.1"/>
    </source>
</evidence>
<dbReference type="PROSITE" id="PS51099">
    <property type="entry name" value="PTS_EIIB_TYPE_2"/>
    <property type="match status" value="2"/>
</dbReference>
<keyword evidence="6" id="KW-0597">Phosphoprotein</keyword>
<dbReference type="AlphaFoldDB" id="A0A1Q8TFF0"/>
<evidence type="ECO:0000256" key="11">
    <source>
        <dbReference type="ARBA" id="ARBA00022777"/>
    </source>
</evidence>
<keyword evidence="7" id="KW-0762">Sugar transport</keyword>
<dbReference type="GO" id="GO:0005351">
    <property type="term" value="F:carbohydrate:proton symporter activity"/>
    <property type="evidence" value="ECO:0007669"/>
    <property type="project" value="InterPro"/>
</dbReference>
<evidence type="ECO:0000256" key="7">
    <source>
        <dbReference type="ARBA" id="ARBA00022597"/>
    </source>
</evidence>
<dbReference type="InterPro" id="IPR003501">
    <property type="entry name" value="PTS_EIIB_2/3"/>
</dbReference>
<gene>
    <name evidence="17" type="ORF">BTW10_02790</name>
</gene>
<dbReference type="Pfam" id="PF02302">
    <property type="entry name" value="PTS_IIB"/>
    <property type="match status" value="1"/>
</dbReference>
<dbReference type="NCBIfam" id="TIGR00829">
    <property type="entry name" value="FRU"/>
    <property type="match status" value="1"/>
</dbReference>
<evidence type="ECO:0000256" key="14">
    <source>
        <dbReference type="SAM" id="Phobius"/>
    </source>
</evidence>
<evidence type="ECO:0000256" key="5">
    <source>
        <dbReference type="ARBA" id="ARBA00022475"/>
    </source>
</evidence>
<dbReference type="NCBIfam" id="NF007984">
    <property type="entry name" value="PRK10712.1"/>
    <property type="match status" value="1"/>
</dbReference>